<protein>
    <submittedName>
        <fullName evidence="2">Uncharacterized protein</fullName>
    </submittedName>
</protein>
<proteinExistence type="predicted"/>
<evidence type="ECO:0000313" key="2">
    <source>
        <dbReference type="EMBL" id="KAF2189020.1"/>
    </source>
</evidence>
<reference evidence="2" key="1">
    <citation type="journal article" date="2020" name="Stud. Mycol.">
        <title>101 Dothideomycetes genomes: a test case for predicting lifestyles and emergence of pathogens.</title>
        <authorList>
            <person name="Haridas S."/>
            <person name="Albert R."/>
            <person name="Binder M."/>
            <person name="Bloem J."/>
            <person name="Labutti K."/>
            <person name="Salamov A."/>
            <person name="Andreopoulos B."/>
            <person name="Baker S."/>
            <person name="Barry K."/>
            <person name="Bills G."/>
            <person name="Bluhm B."/>
            <person name="Cannon C."/>
            <person name="Castanera R."/>
            <person name="Culley D."/>
            <person name="Daum C."/>
            <person name="Ezra D."/>
            <person name="Gonzalez J."/>
            <person name="Henrissat B."/>
            <person name="Kuo A."/>
            <person name="Liang C."/>
            <person name="Lipzen A."/>
            <person name="Lutzoni F."/>
            <person name="Magnuson J."/>
            <person name="Mondo S."/>
            <person name="Nolan M."/>
            <person name="Ohm R."/>
            <person name="Pangilinan J."/>
            <person name="Park H.-J."/>
            <person name="Ramirez L."/>
            <person name="Alfaro M."/>
            <person name="Sun H."/>
            <person name="Tritt A."/>
            <person name="Yoshinaga Y."/>
            <person name="Zwiers L.-H."/>
            <person name="Turgeon B."/>
            <person name="Goodwin S."/>
            <person name="Spatafora J."/>
            <person name="Crous P."/>
            <person name="Grigoriev I."/>
        </authorList>
    </citation>
    <scope>NUCLEOTIDE SEQUENCE</scope>
    <source>
        <strain evidence="2">CBS 207.26</strain>
    </source>
</reference>
<gene>
    <name evidence="2" type="ORF">K469DRAFT_74826</name>
</gene>
<keyword evidence="1" id="KW-0812">Transmembrane</keyword>
<name>A0A6A6EFW6_9PEZI</name>
<evidence type="ECO:0000256" key="1">
    <source>
        <dbReference type="SAM" id="Phobius"/>
    </source>
</evidence>
<sequence>MPFHIWATTRRQLISSVQYVVKAFLLIQSSMIISTFNTLSRIRFIHSDVRFSDCTSNSRLILSSTTFDANGETYFIIFTNVLQQAKSQFRASEFAIKAFNKHHALELSTSMNSMTSNNCSIAVKLWLSKVSRD</sequence>
<evidence type="ECO:0000313" key="3">
    <source>
        <dbReference type="Proteomes" id="UP000800200"/>
    </source>
</evidence>
<dbReference type="EMBL" id="ML994622">
    <property type="protein sequence ID" value="KAF2189020.1"/>
    <property type="molecule type" value="Genomic_DNA"/>
</dbReference>
<feature type="transmembrane region" description="Helical" evidence="1">
    <location>
        <begin position="20"/>
        <end position="40"/>
    </location>
</feature>
<keyword evidence="3" id="KW-1185">Reference proteome</keyword>
<dbReference type="Proteomes" id="UP000800200">
    <property type="component" value="Unassembled WGS sequence"/>
</dbReference>
<keyword evidence="1" id="KW-0472">Membrane</keyword>
<keyword evidence="1" id="KW-1133">Transmembrane helix</keyword>
<organism evidence="2 3">
    <name type="scientific">Zopfia rhizophila CBS 207.26</name>
    <dbReference type="NCBI Taxonomy" id="1314779"/>
    <lineage>
        <taxon>Eukaryota</taxon>
        <taxon>Fungi</taxon>
        <taxon>Dikarya</taxon>
        <taxon>Ascomycota</taxon>
        <taxon>Pezizomycotina</taxon>
        <taxon>Dothideomycetes</taxon>
        <taxon>Dothideomycetes incertae sedis</taxon>
        <taxon>Zopfiaceae</taxon>
        <taxon>Zopfia</taxon>
    </lineage>
</organism>
<accession>A0A6A6EFW6</accession>
<dbReference type="AlphaFoldDB" id="A0A6A6EFW6"/>